<evidence type="ECO:0000313" key="10">
    <source>
        <dbReference type="Proteomes" id="UP001139450"/>
    </source>
</evidence>
<protein>
    <submittedName>
        <fullName evidence="9">RagB/SusD family nutrient uptake outer membrane protein</fullName>
    </submittedName>
</protein>
<dbReference type="Pfam" id="PF07980">
    <property type="entry name" value="SusD_RagB"/>
    <property type="match status" value="1"/>
</dbReference>
<keyword evidence="5" id="KW-0998">Cell outer membrane</keyword>
<comment type="similarity">
    <text evidence="2">Belongs to the SusD family.</text>
</comment>
<dbReference type="Pfam" id="PF14322">
    <property type="entry name" value="SusD-like_3"/>
    <property type="match status" value="1"/>
</dbReference>
<evidence type="ECO:0000256" key="3">
    <source>
        <dbReference type="ARBA" id="ARBA00022729"/>
    </source>
</evidence>
<dbReference type="Proteomes" id="UP001139450">
    <property type="component" value="Unassembled WGS sequence"/>
</dbReference>
<dbReference type="EMBL" id="JALJEJ010000016">
    <property type="protein sequence ID" value="MCJ8212006.1"/>
    <property type="molecule type" value="Genomic_DNA"/>
</dbReference>
<dbReference type="RefSeq" id="WP_245133169.1">
    <property type="nucleotide sequence ID" value="NZ_JALJEJ010000016.1"/>
</dbReference>
<feature type="domain" description="RagB/SusD" evidence="7">
    <location>
        <begin position="364"/>
        <end position="477"/>
    </location>
</feature>
<keyword evidence="10" id="KW-1185">Reference proteome</keyword>
<dbReference type="InterPro" id="IPR033985">
    <property type="entry name" value="SusD-like_N"/>
</dbReference>
<proteinExistence type="inferred from homology"/>
<dbReference type="Gene3D" id="1.25.40.390">
    <property type="match status" value="1"/>
</dbReference>
<gene>
    <name evidence="9" type="ORF">MUY27_19975</name>
</gene>
<evidence type="ECO:0000256" key="6">
    <source>
        <dbReference type="SAM" id="SignalP"/>
    </source>
</evidence>
<comment type="caution">
    <text evidence="9">The sequence shown here is derived from an EMBL/GenBank/DDBJ whole genome shotgun (WGS) entry which is preliminary data.</text>
</comment>
<keyword evidence="4" id="KW-0472">Membrane</keyword>
<reference evidence="9" key="1">
    <citation type="submission" date="2022-04" db="EMBL/GenBank/DDBJ databases">
        <title>Mucilaginibacter sp. RS28 isolated from freshwater.</title>
        <authorList>
            <person name="Ko S.-R."/>
        </authorList>
    </citation>
    <scope>NUCLEOTIDE SEQUENCE</scope>
    <source>
        <strain evidence="9">RS28</strain>
    </source>
</reference>
<evidence type="ECO:0000256" key="1">
    <source>
        <dbReference type="ARBA" id="ARBA00004442"/>
    </source>
</evidence>
<sequence length="515" mass="56716">MKKNIKYISFFLTGAIALAACKKSFLDITPKGTDLESNYYRNQTEAFNGLVAVYDVVGWQGGGFVTRENAMDAGSDDHYAGGGNATDINDLQVFSNYTLSPSVGPSYELWRAGFSGVFRANTLIQKLPAVPMDQNLKSRYKSEATALRAYFYFDLVRLFKYVPLLTESIPADKIYDVEQASPAAVYKQIEDDLKAAIADNNIPDKVDVATDGGRLTKGALHALLGKVYLYEQKWNEAANELKEVNGATPGQENSKYGYKLQASFASLWKTSNKFNSESILEIGHSSKSAGDWSCIACTEGNVMNIIVGPRDYKTLKPSAPDYISGYSFLPITKNLFDAIHFDPRNQPTVANLDSLKANGIADYTPGYMNTGYFLNKFAGRVADKTTGGGAPELNYPQNMYAIRLADTYLMEAEALIRGNGDLGRATALMTAVHTRAYNDGATHTLTATFENLKRERRLELVGEGHRWFDLVRWGDAPAVLGSRGFKAGKNEILPIPLDELNNTKIKQSKEWGGTL</sequence>
<feature type="domain" description="SusD-like N-terminal" evidence="8">
    <location>
        <begin position="104"/>
        <end position="229"/>
    </location>
</feature>
<dbReference type="AlphaFoldDB" id="A0A9X1X6U1"/>
<dbReference type="SUPFAM" id="SSF48452">
    <property type="entry name" value="TPR-like"/>
    <property type="match status" value="1"/>
</dbReference>
<name>A0A9X1X6U1_9SPHI</name>
<dbReference type="InterPro" id="IPR011990">
    <property type="entry name" value="TPR-like_helical_dom_sf"/>
</dbReference>
<evidence type="ECO:0000256" key="4">
    <source>
        <dbReference type="ARBA" id="ARBA00023136"/>
    </source>
</evidence>
<evidence type="ECO:0000256" key="5">
    <source>
        <dbReference type="ARBA" id="ARBA00023237"/>
    </source>
</evidence>
<comment type="subcellular location">
    <subcellularLocation>
        <location evidence="1">Cell outer membrane</location>
    </subcellularLocation>
</comment>
<dbReference type="InterPro" id="IPR012944">
    <property type="entry name" value="SusD_RagB_dom"/>
</dbReference>
<organism evidence="9 10">
    <name type="scientific">Mucilaginibacter straminoryzae</name>
    <dbReference type="NCBI Taxonomy" id="2932774"/>
    <lineage>
        <taxon>Bacteria</taxon>
        <taxon>Pseudomonadati</taxon>
        <taxon>Bacteroidota</taxon>
        <taxon>Sphingobacteriia</taxon>
        <taxon>Sphingobacteriales</taxon>
        <taxon>Sphingobacteriaceae</taxon>
        <taxon>Mucilaginibacter</taxon>
    </lineage>
</organism>
<evidence type="ECO:0000259" key="7">
    <source>
        <dbReference type="Pfam" id="PF07980"/>
    </source>
</evidence>
<feature type="signal peptide" evidence="6">
    <location>
        <begin position="1"/>
        <end position="19"/>
    </location>
</feature>
<dbReference type="PROSITE" id="PS51257">
    <property type="entry name" value="PROKAR_LIPOPROTEIN"/>
    <property type="match status" value="1"/>
</dbReference>
<feature type="chain" id="PRO_5040926196" evidence="6">
    <location>
        <begin position="20"/>
        <end position="515"/>
    </location>
</feature>
<accession>A0A9X1X6U1</accession>
<keyword evidence="3 6" id="KW-0732">Signal</keyword>
<evidence type="ECO:0000259" key="8">
    <source>
        <dbReference type="Pfam" id="PF14322"/>
    </source>
</evidence>
<evidence type="ECO:0000313" key="9">
    <source>
        <dbReference type="EMBL" id="MCJ8212006.1"/>
    </source>
</evidence>
<dbReference type="GO" id="GO:0009279">
    <property type="term" value="C:cell outer membrane"/>
    <property type="evidence" value="ECO:0007669"/>
    <property type="project" value="UniProtKB-SubCell"/>
</dbReference>
<evidence type="ECO:0000256" key="2">
    <source>
        <dbReference type="ARBA" id="ARBA00006275"/>
    </source>
</evidence>